<dbReference type="Gene3D" id="3.40.50.720">
    <property type="entry name" value="NAD(P)-binding Rossmann-like Domain"/>
    <property type="match status" value="1"/>
</dbReference>
<name>A0AAU3GYF3_9ACTN</name>
<accession>A0AAU3GYF3</accession>
<dbReference type="PANTHER" id="PTHR11695:SF294">
    <property type="entry name" value="RETICULON-4-INTERACTING PROTEIN 1, MITOCHONDRIAL"/>
    <property type="match status" value="1"/>
</dbReference>
<evidence type="ECO:0000313" key="3">
    <source>
        <dbReference type="EMBL" id="WTY98025.1"/>
    </source>
</evidence>
<gene>
    <name evidence="3" type="ORF">OG626_25640</name>
</gene>
<dbReference type="Gene3D" id="3.90.180.10">
    <property type="entry name" value="Medium-chain alcohol dehydrogenases, catalytic domain"/>
    <property type="match status" value="1"/>
</dbReference>
<organism evidence="3">
    <name type="scientific">Streptomyces sp. NBC_01401</name>
    <dbReference type="NCBI Taxonomy" id="2903854"/>
    <lineage>
        <taxon>Bacteria</taxon>
        <taxon>Bacillati</taxon>
        <taxon>Actinomycetota</taxon>
        <taxon>Actinomycetes</taxon>
        <taxon>Kitasatosporales</taxon>
        <taxon>Streptomycetaceae</taxon>
        <taxon>Streptomyces</taxon>
    </lineage>
</organism>
<dbReference type="CDD" id="cd05289">
    <property type="entry name" value="MDR_like_2"/>
    <property type="match status" value="1"/>
</dbReference>
<evidence type="ECO:0000256" key="1">
    <source>
        <dbReference type="ARBA" id="ARBA00023002"/>
    </source>
</evidence>
<dbReference type="PROSITE" id="PS01162">
    <property type="entry name" value="QOR_ZETA_CRYSTAL"/>
    <property type="match status" value="1"/>
</dbReference>
<dbReference type="Pfam" id="PF13602">
    <property type="entry name" value="ADH_zinc_N_2"/>
    <property type="match status" value="1"/>
</dbReference>
<proteinExistence type="predicted"/>
<evidence type="ECO:0000259" key="2">
    <source>
        <dbReference type="SMART" id="SM00829"/>
    </source>
</evidence>
<feature type="domain" description="Enoyl reductase (ER)" evidence="2">
    <location>
        <begin position="18"/>
        <end position="308"/>
    </location>
</feature>
<keyword evidence="1" id="KW-0560">Oxidoreductase</keyword>
<dbReference type="SUPFAM" id="SSF51735">
    <property type="entry name" value="NAD(P)-binding Rossmann-fold domains"/>
    <property type="match status" value="1"/>
</dbReference>
<dbReference type="SMART" id="SM00829">
    <property type="entry name" value="PKS_ER"/>
    <property type="match status" value="1"/>
</dbReference>
<dbReference type="InterPro" id="IPR011032">
    <property type="entry name" value="GroES-like_sf"/>
</dbReference>
<dbReference type="PANTHER" id="PTHR11695">
    <property type="entry name" value="ALCOHOL DEHYDROGENASE RELATED"/>
    <property type="match status" value="1"/>
</dbReference>
<protein>
    <submittedName>
        <fullName evidence="3">NADP-dependent oxidoreductase</fullName>
    </submittedName>
</protein>
<dbReference type="AlphaFoldDB" id="A0AAU3GYF3"/>
<dbReference type="EMBL" id="CP109535">
    <property type="protein sequence ID" value="WTY98025.1"/>
    <property type="molecule type" value="Genomic_DNA"/>
</dbReference>
<dbReference type="InterPro" id="IPR036291">
    <property type="entry name" value="NAD(P)-bd_dom_sf"/>
</dbReference>
<dbReference type="Pfam" id="PF08240">
    <property type="entry name" value="ADH_N"/>
    <property type="match status" value="1"/>
</dbReference>
<dbReference type="InterPro" id="IPR002364">
    <property type="entry name" value="Quin_OxRdtase/zeta-crystal_CS"/>
</dbReference>
<dbReference type="InterPro" id="IPR050700">
    <property type="entry name" value="YIM1/Zinc_Alcohol_DH_Fams"/>
</dbReference>
<dbReference type="GO" id="GO:0008270">
    <property type="term" value="F:zinc ion binding"/>
    <property type="evidence" value="ECO:0007669"/>
    <property type="project" value="InterPro"/>
</dbReference>
<reference evidence="3" key="1">
    <citation type="submission" date="2022-10" db="EMBL/GenBank/DDBJ databases">
        <title>The complete genomes of actinobacterial strains from the NBC collection.</title>
        <authorList>
            <person name="Joergensen T.S."/>
            <person name="Alvarez Arevalo M."/>
            <person name="Sterndorff E.B."/>
            <person name="Faurdal D."/>
            <person name="Vuksanovic O."/>
            <person name="Mourched A.-S."/>
            <person name="Charusanti P."/>
            <person name="Shaw S."/>
            <person name="Blin K."/>
            <person name="Weber T."/>
        </authorList>
    </citation>
    <scope>NUCLEOTIDE SEQUENCE</scope>
    <source>
        <strain evidence="3">NBC_01401</strain>
    </source>
</reference>
<sequence length="310" mass="32184">MPSPAEPLMNAVQIDAWGGPEQLVQRYVPRPVPGPGQVLVRVRAASLNAVDRRVRQGYMAGRLSLPYTGGSDFSGVVEAAGDGADLTPGTAVFGALWPTSGAYAEYTVFDAADLARKPEGLGFDEAAALPVAGITAHVAVLDDGRVQQGQRVLIQGAAGGVGHLGVQLAKKQGAHVIATASRANHDFVRALGADEVIDYREPDYAARLGELDLVIDGVSANSLSALYPAIRPGGLAISLFDPPVPPPDGIDARLVGTITVAQQPLRTPLEALARLVTEGTLRVTVTAAYPLSEIATAQESSVRGKAVVHP</sequence>
<dbReference type="InterPro" id="IPR020843">
    <property type="entry name" value="ER"/>
</dbReference>
<dbReference type="SUPFAM" id="SSF50129">
    <property type="entry name" value="GroES-like"/>
    <property type="match status" value="1"/>
</dbReference>
<dbReference type="InterPro" id="IPR013154">
    <property type="entry name" value="ADH-like_N"/>
</dbReference>
<dbReference type="GO" id="GO:0016491">
    <property type="term" value="F:oxidoreductase activity"/>
    <property type="evidence" value="ECO:0007669"/>
    <property type="project" value="UniProtKB-KW"/>
</dbReference>